<proteinExistence type="predicted"/>
<protein>
    <recommendedName>
        <fullName evidence="2">CRAL-TRIO domain-containing protein</fullName>
    </recommendedName>
</protein>
<accession>A0A6C0LU88</accession>
<dbReference type="AlphaFoldDB" id="A0A6C0LU88"/>
<reference evidence="1" key="1">
    <citation type="journal article" date="2020" name="Nature">
        <title>Giant virus diversity and host interactions through global metagenomics.</title>
        <authorList>
            <person name="Schulz F."/>
            <person name="Roux S."/>
            <person name="Paez-Espino D."/>
            <person name="Jungbluth S."/>
            <person name="Walsh D.A."/>
            <person name="Denef V.J."/>
            <person name="McMahon K.D."/>
            <person name="Konstantinidis K.T."/>
            <person name="Eloe-Fadrosh E.A."/>
            <person name="Kyrpides N.C."/>
            <person name="Woyke T."/>
        </authorList>
    </citation>
    <scope>NUCLEOTIDE SEQUENCE</scope>
    <source>
        <strain evidence="1">GVMAG-S-1016713-123</strain>
    </source>
</reference>
<organism evidence="1">
    <name type="scientific">viral metagenome</name>
    <dbReference type="NCBI Taxonomy" id="1070528"/>
    <lineage>
        <taxon>unclassified sequences</taxon>
        <taxon>metagenomes</taxon>
        <taxon>organismal metagenomes</taxon>
    </lineage>
</organism>
<name>A0A6C0LU88_9ZZZZ</name>
<evidence type="ECO:0008006" key="2">
    <source>
        <dbReference type="Google" id="ProtNLM"/>
    </source>
</evidence>
<evidence type="ECO:0000313" key="1">
    <source>
        <dbReference type="EMBL" id="QHU34406.1"/>
    </source>
</evidence>
<sequence length="167" mass="19707">MGDSFACYDSSKYPLIDITLKGKIKDLDDVNTFINKWELCYDINNPKMFIFVINTLQYIPSLYDLKYSMKLLRFIRKIKEKMVFERKYSKLDKSIIIVNSHITRHLLKMIFSLQTPLSTIYIVESVEDANILYYNFIHDIECNLMNVSVIHSKLKPVTYQSKSGLRI</sequence>
<dbReference type="EMBL" id="MN740570">
    <property type="protein sequence ID" value="QHU34406.1"/>
    <property type="molecule type" value="Genomic_DNA"/>
</dbReference>